<dbReference type="AlphaFoldDB" id="A0A1P8F9J7"/>
<keyword evidence="7 10" id="KW-0808">Transferase</keyword>
<evidence type="ECO:0000256" key="2">
    <source>
        <dbReference type="ARBA" id="ARBA00004496"/>
    </source>
</evidence>
<dbReference type="Pfam" id="PF01380">
    <property type="entry name" value="SIS"/>
    <property type="match status" value="2"/>
</dbReference>
<comment type="subunit">
    <text evidence="10">Homodimer.</text>
</comment>
<dbReference type="Gene3D" id="3.40.50.10490">
    <property type="entry name" value="Glucose-6-phosphate isomerase like protein, domain 1"/>
    <property type="match status" value="2"/>
</dbReference>
<dbReference type="GO" id="GO:0005975">
    <property type="term" value="P:carbohydrate metabolic process"/>
    <property type="evidence" value="ECO:0007669"/>
    <property type="project" value="UniProtKB-UniRule"/>
</dbReference>
<feature type="domain" description="SIS" evidence="12">
    <location>
        <begin position="445"/>
        <end position="586"/>
    </location>
</feature>
<dbReference type="EC" id="2.6.1.16" evidence="3 10"/>
<dbReference type="RefSeq" id="WP_076004718.1">
    <property type="nucleotide sequence ID" value="NZ_CP018258.1"/>
</dbReference>
<comment type="catalytic activity">
    <reaction evidence="1 10">
        <text>D-fructose 6-phosphate + L-glutamine = D-glucosamine 6-phosphate + L-glutamate</text>
        <dbReference type="Rhea" id="RHEA:13237"/>
        <dbReference type="ChEBI" id="CHEBI:29985"/>
        <dbReference type="ChEBI" id="CHEBI:58359"/>
        <dbReference type="ChEBI" id="CHEBI:58725"/>
        <dbReference type="ChEBI" id="CHEBI:61527"/>
        <dbReference type="EC" id="2.6.1.16"/>
    </reaction>
</comment>
<dbReference type="KEGG" id="dfo:Dform_01817"/>
<evidence type="ECO:0000256" key="5">
    <source>
        <dbReference type="ARBA" id="ARBA00022490"/>
    </source>
</evidence>
<evidence type="ECO:0000256" key="4">
    <source>
        <dbReference type="ARBA" id="ARBA00016090"/>
    </source>
</evidence>
<dbReference type="FunFam" id="3.40.50.10490:FF:000001">
    <property type="entry name" value="Glutamine--fructose-6-phosphate aminotransferase [isomerizing]"/>
    <property type="match status" value="1"/>
</dbReference>
<dbReference type="NCBIfam" id="TIGR01135">
    <property type="entry name" value="glmS"/>
    <property type="match status" value="1"/>
</dbReference>
<evidence type="ECO:0000259" key="11">
    <source>
        <dbReference type="PROSITE" id="PS51278"/>
    </source>
</evidence>
<dbReference type="GO" id="GO:0005737">
    <property type="term" value="C:cytoplasm"/>
    <property type="evidence" value="ECO:0007669"/>
    <property type="project" value="UniProtKB-SubCell"/>
</dbReference>
<dbReference type="InterPro" id="IPR035490">
    <property type="entry name" value="GlmS/FrlB_SIS"/>
</dbReference>
<sequence>MCGVVGYIGYRQAQETLLQSLVRLEYRGYDSCGIAVVDGDLKVFKDAVRVADLAAKAQPLNGTFGIGHTRWATCGEPNQANAHPHQDCTHTIAVVHNGTINNHVPLRSRLKSQGHVFTSDTDTEVIAHLIENHYHGDLASAVRSALAEIEGSYAVAVVHHHEQDKLVVARKGSPLIIGLGQGENWVASDVPAILGYTNRVVYMEENELAVVTRDGIKLWHGDNEKIPEIKHVEWTAEQAHKGGYDHFMIKEIHEQPRIIRESNSTSIHSGVKDAELSGILSLDPPPSILILACGTSYHAGLIAKYLVEELLGLSVNVELASEFNYHRHRTPEALAIVITQSGETADALLAMRRLREHGTKLLAITNVPGCTASRLADETWYTGAGPEISVAATKSFTAQLKVIYRLLLSCSRLERRDFDRLTLALRLLPSAIQGVLDNQLEIRSCAKYLASCSGVIFIGRGLNYPIALEGALKLKEVAYIPSQGYAAGELKHGPLALVSKTTPVVAVLGRDTTHDAMLTTLREIKVRGAPLIAIAPKGDDGLDGLADYIIPRPEVDNLVSPMLNAVVLQLLAYYTALELGCPIDMPRNLAKSVTVE</sequence>
<comment type="function">
    <text evidence="10">Catalyzes the first step in hexosamine metabolism, converting fructose-6P into glucosamine-6P using glutamine as a nitrogen source.</text>
</comment>
<evidence type="ECO:0000256" key="7">
    <source>
        <dbReference type="ARBA" id="ARBA00022679"/>
    </source>
</evidence>
<dbReference type="Pfam" id="PF13522">
    <property type="entry name" value="GATase_6"/>
    <property type="match status" value="1"/>
</dbReference>
<feature type="domain" description="SIS" evidence="12">
    <location>
        <begin position="278"/>
        <end position="419"/>
    </location>
</feature>
<dbReference type="GO" id="GO:0006002">
    <property type="term" value="P:fructose 6-phosphate metabolic process"/>
    <property type="evidence" value="ECO:0007669"/>
    <property type="project" value="TreeGrafter"/>
</dbReference>
<name>A0A1P8F9J7_9CHLR</name>
<dbReference type="CDD" id="cd05009">
    <property type="entry name" value="SIS_GlmS_GlmD_2"/>
    <property type="match status" value="1"/>
</dbReference>
<feature type="initiator methionine" description="Removed" evidence="10">
    <location>
        <position position="1"/>
    </location>
</feature>
<protein>
    <recommendedName>
        <fullName evidence="4 10">Glutamine--fructose-6-phosphate aminotransferase [isomerizing]</fullName>
        <ecNumber evidence="3 10">2.6.1.16</ecNumber>
    </recommendedName>
    <alternativeName>
        <fullName evidence="10">D-fructose-6-phosphate amidotransferase</fullName>
    </alternativeName>
    <alternativeName>
        <fullName evidence="10">GFAT</fullName>
    </alternativeName>
    <alternativeName>
        <fullName evidence="10">Glucosamine-6-phosphate synthase</fullName>
    </alternativeName>
    <alternativeName>
        <fullName evidence="10">Hexosephosphate aminotransferase</fullName>
    </alternativeName>
    <alternativeName>
        <fullName evidence="10">L-glutamine--D-fructose-6-phosphate amidotransferase</fullName>
    </alternativeName>
</protein>
<evidence type="ECO:0000256" key="1">
    <source>
        <dbReference type="ARBA" id="ARBA00001031"/>
    </source>
</evidence>
<dbReference type="Proteomes" id="UP000185934">
    <property type="component" value="Chromosome"/>
</dbReference>
<dbReference type="InterPro" id="IPR017932">
    <property type="entry name" value="GATase_2_dom"/>
</dbReference>
<dbReference type="InterPro" id="IPR035466">
    <property type="entry name" value="GlmS/AgaS_SIS"/>
</dbReference>
<dbReference type="PROSITE" id="PS51464">
    <property type="entry name" value="SIS"/>
    <property type="match status" value="2"/>
</dbReference>
<dbReference type="GO" id="GO:0097367">
    <property type="term" value="F:carbohydrate derivative binding"/>
    <property type="evidence" value="ECO:0007669"/>
    <property type="project" value="InterPro"/>
</dbReference>
<comment type="subcellular location">
    <subcellularLocation>
        <location evidence="2 10">Cytoplasm</location>
    </subcellularLocation>
</comment>
<evidence type="ECO:0000256" key="6">
    <source>
        <dbReference type="ARBA" id="ARBA00022576"/>
    </source>
</evidence>
<dbReference type="SUPFAM" id="SSF56235">
    <property type="entry name" value="N-terminal nucleophile aminohydrolases (Ntn hydrolases)"/>
    <property type="match status" value="1"/>
</dbReference>
<dbReference type="STRING" id="1839801.Dform_01817"/>
<reference evidence="14" key="1">
    <citation type="submission" date="2016-11" db="EMBL/GenBank/DDBJ databases">
        <title>Dehalogenimonas formicexedens sp. nov., a chlorinated alkane respiring bacterium isolated from contaminated groundwater.</title>
        <authorList>
            <person name="Key T.A."/>
            <person name="Bowman K.S."/>
            <person name="Lee I."/>
            <person name="Chun J."/>
            <person name="Albuquerque L."/>
            <person name="da Costa M.S."/>
            <person name="Rainey F.A."/>
            <person name="Moe W.M."/>
        </authorList>
    </citation>
    <scope>NUCLEOTIDE SEQUENCE [LARGE SCALE GENOMIC DNA]</scope>
    <source>
        <strain evidence="14">NSZ-14</strain>
    </source>
</reference>
<dbReference type="PROSITE" id="PS51278">
    <property type="entry name" value="GATASE_TYPE_2"/>
    <property type="match status" value="1"/>
</dbReference>
<dbReference type="PANTHER" id="PTHR10937">
    <property type="entry name" value="GLUCOSAMINE--FRUCTOSE-6-PHOSPHATE AMINOTRANSFERASE, ISOMERIZING"/>
    <property type="match status" value="1"/>
</dbReference>
<keyword evidence="5 10" id="KW-0963">Cytoplasm</keyword>
<dbReference type="FunFam" id="3.60.20.10:FF:000006">
    <property type="entry name" value="Glutamine--fructose-6-phosphate aminotransferase [isomerizing]"/>
    <property type="match status" value="1"/>
</dbReference>
<dbReference type="GO" id="GO:0006487">
    <property type="term" value="P:protein N-linked glycosylation"/>
    <property type="evidence" value="ECO:0007669"/>
    <property type="project" value="TreeGrafter"/>
</dbReference>
<evidence type="ECO:0000256" key="9">
    <source>
        <dbReference type="ARBA" id="ARBA00022962"/>
    </source>
</evidence>
<dbReference type="HAMAP" id="MF_00164">
    <property type="entry name" value="GlmS"/>
    <property type="match status" value="1"/>
</dbReference>
<dbReference type="InterPro" id="IPR005855">
    <property type="entry name" value="GFAT"/>
</dbReference>
<dbReference type="InterPro" id="IPR047084">
    <property type="entry name" value="GFAT_N"/>
</dbReference>
<gene>
    <name evidence="10 13" type="primary">glmS</name>
    <name evidence="13" type="ORF">Dform_01817</name>
</gene>
<dbReference type="EMBL" id="CP018258">
    <property type="protein sequence ID" value="APV45136.1"/>
    <property type="molecule type" value="Genomic_DNA"/>
</dbReference>
<feature type="domain" description="Glutamine amidotransferase type-2" evidence="11">
    <location>
        <begin position="2"/>
        <end position="214"/>
    </location>
</feature>
<evidence type="ECO:0000256" key="3">
    <source>
        <dbReference type="ARBA" id="ARBA00012916"/>
    </source>
</evidence>
<dbReference type="OrthoDB" id="106547at2"/>
<dbReference type="PANTHER" id="PTHR10937:SF0">
    <property type="entry name" value="GLUTAMINE--FRUCTOSE-6-PHOSPHATE TRANSAMINASE (ISOMERIZING)"/>
    <property type="match status" value="1"/>
</dbReference>
<organism evidence="13 14">
    <name type="scientific">Dehalogenimonas formicexedens</name>
    <dbReference type="NCBI Taxonomy" id="1839801"/>
    <lineage>
        <taxon>Bacteria</taxon>
        <taxon>Bacillati</taxon>
        <taxon>Chloroflexota</taxon>
        <taxon>Dehalococcoidia</taxon>
        <taxon>Dehalococcoidales</taxon>
        <taxon>Dehalococcoidaceae</taxon>
        <taxon>Dehalogenimonas</taxon>
    </lineage>
</organism>
<proteinExistence type="inferred from homology"/>
<keyword evidence="9" id="KW-0315">Glutamine amidotransferase</keyword>
<dbReference type="GO" id="GO:0004360">
    <property type="term" value="F:glutamine-fructose-6-phosphate transaminase (isomerizing) activity"/>
    <property type="evidence" value="ECO:0007669"/>
    <property type="project" value="UniProtKB-UniRule"/>
</dbReference>
<evidence type="ECO:0000313" key="13">
    <source>
        <dbReference type="EMBL" id="APV45136.1"/>
    </source>
</evidence>
<dbReference type="CDD" id="cd05008">
    <property type="entry name" value="SIS_GlmS_GlmD_1"/>
    <property type="match status" value="1"/>
</dbReference>
<dbReference type="SUPFAM" id="SSF53697">
    <property type="entry name" value="SIS domain"/>
    <property type="match status" value="1"/>
</dbReference>
<feature type="active site" description="Nucleophile; for GATase activity" evidence="10">
    <location>
        <position position="2"/>
    </location>
</feature>
<keyword evidence="14" id="KW-1185">Reference proteome</keyword>
<evidence type="ECO:0000259" key="12">
    <source>
        <dbReference type="PROSITE" id="PS51464"/>
    </source>
</evidence>
<feature type="active site" description="For Fru-6P isomerization activity" evidence="10">
    <location>
        <position position="591"/>
    </location>
</feature>
<dbReference type="InterPro" id="IPR001347">
    <property type="entry name" value="SIS_dom"/>
</dbReference>
<dbReference type="GO" id="GO:0006047">
    <property type="term" value="P:UDP-N-acetylglucosamine metabolic process"/>
    <property type="evidence" value="ECO:0007669"/>
    <property type="project" value="TreeGrafter"/>
</dbReference>
<dbReference type="CDD" id="cd00714">
    <property type="entry name" value="GFAT"/>
    <property type="match status" value="1"/>
</dbReference>
<dbReference type="Gene3D" id="3.60.20.10">
    <property type="entry name" value="Glutamine Phosphoribosylpyrophosphate, subunit 1, domain 1"/>
    <property type="match status" value="1"/>
</dbReference>
<accession>A0A1P8F9J7</accession>
<evidence type="ECO:0000313" key="14">
    <source>
        <dbReference type="Proteomes" id="UP000185934"/>
    </source>
</evidence>
<dbReference type="InterPro" id="IPR046348">
    <property type="entry name" value="SIS_dom_sf"/>
</dbReference>
<keyword evidence="6 10" id="KW-0032">Aminotransferase</keyword>
<dbReference type="InterPro" id="IPR029055">
    <property type="entry name" value="Ntn_hydrolases_N"/>
</dbReference>
<keyword evidence="8" id="KW-0677">Repeat</keyword>
<evidence type="ECO:0000256" key="10">
    <source>
        <dbReference type="HAMAP-Rule" id="MF_00164"/>
    </source>
</evidence>
<dbReference type="NCBIfam" id="NF001484">
    <property type="entry name" value="PRK00331.1"/>
    <property type="match status" value="1"/>
</dbReference>
<evidence type="ECO:0000256" key="8">
    <source>
        <dbReference type="ARBA" id="ARBA00022737"/>
    </source>
</evidence>